<comment type="caution">
    <text evidence="6">The sequence shown here is derived from an EMBL/GenBank/DDBJ whole genome shotgun (WGS) entry which is preliminary data.</text>
</comment>
<dbReference type="AlphaFoldDB" id="A0A1V6N0B4"/>
<name>A0A1V6N0B4_METAZ</name>
<dbReference type="SUPFAM" id="SSF75569">
    <property type="entry name" value="Archaeal IMP cyclohydrolase PurO"/>
    <property type="match status" value="1"/>
</dbReference>
<comment type="similarity">
    <text evidence="3">Belongs to the archaeal IMP cyclohydrolase family.</text>
</comment>
<dbReference type="OrthoDB" id="92928at2157"/>
<feature type="domain" description="Inosine monophosphate cyclohydrolase-like" evidence="5">
    <location>
        <begin position="2"/>
        <end position="198"/>
    </location>
</feature>
<reference evidence="6 7" key="1">
    <citation type="submission" date="2014-12" db="EMBL/GenBank/DDBJ databases">
        <title>Genome sequence of Methanobrevibacter arboriphilicus DH1, DSM1125.</title>
        <authorList>
            <person name="Poehlein A."/>
            <person name="Thauer R.K."/>
            <person name="Seedorf H."/>
            <person name="Daniel R."/>
        </authorList>
    </citation>
    <scope>NUCLEOTIDE SEQUENCE [LARGE SCALE GENOMIC DNA]</scope>
    <source>
        <strain evidence="6 7">DH1</strain>
    </source>
</reference>
<keyword evidence="7" id="KW-1185">Reference proteome</keyword>
<keyword evidence="2 3" id="KW-0378">Hydrolase</keyword>
<dbReference type="Pfam" id="PF07826">
    <property type="entry name" value="IMP_cyclohyd"/>
    <property type="match status" value="1"/>
</dbReference>
<accession>A0A1V6N0B4</accession>
<dbReference type="InterPro" id="IPR020600">
    <property type="entry name" value="IMP_cyclohydrolase-like"/>
</dbReference>
<dbReference type="InterPro" id="IPR036795">
    <property type="entry name" value="IMP_cyclohydrolase-like_sf"/>
</dbReference>
<comment type="pathway">
    <text evidence="3">Purine metabolism; IMP biosynthesis via de novo pathway; IMP from 5-formamido-1-(5-phospho-D-ribosyl)imidazole-4-carboxamide: step 1/1.</text>
</comment>
<dbReference type="Gene3D" id="3.60.20.20">
    <property type="entry name" value="Inosine monophosphate cyclohydrolase-like"/>
    <property type="match status" value="1"/>
</dbReference>
<proteinExistence type="inferred from homology"/>
<evidence type="ECO:0000256" key="2">
    <source>
        <dbReference type="ARBA" id="ARBA00022801"/>
    </source>
</evidence>
<sequence>MYLGRIVSAGMNKEGNPFIAYRVSSRSFPNRMAKSFKDKAAIIPKEGYETDIFENAYIAYNCVKIIDNIAIVSNGSHTDVIADKISVGMNIKDALTISLMAMDYEKDDYNTPRIAAVIKPKTNEEEYEGYIGIVTHEKILVEKISKNKAFFISTYECQSPKEVDFIASDSESSAKFILDEGEFENFTNPVASVGSVFDGKWKIKSINL</sequence>
<dbReference type="GO" id="GO:0006189">
    <property type="term" value="P:'de novo' IMP biosynthetic process"/>
    <property type="evidence" value="ECO:0007669"/>
    <property type="project" value="UniProtKB-UniRule"/>
</dbReference>
<dbReference type="EC" id="3.5.4.10" evidence="3 4"/>
<dbReference type="GO" id="GO:0003937">
    <property type="term" value="F:IMP cyclohydrolase activity"/>
    <property type="evidence" value="ECO:0007669"/>
    <property type="project" value="UniProtKB-UniRule"/>
</dbReference>
<dbReference type="NCBIfam" id="TIGR01922">
    <property type="entry name" value="purO_arch"/>
    <property type="match status" value="1"/>
</dbReference>
<evidence type="ECO:0000313" key="6">
    <source>
        <dbReference type="EMBL" id="OQD58128.1"/>
    </source>
</evidence>
<organism evidence="6 7">
    <name type="scientific">Methanobrevibacter arboriphilus JCM 13429 = DSM 1125</name>
    <dbReference type="NCBI Taxonomy" id="1300164"/>
    <lineage>
        <taxon>Archaea</taxon>
        <taxon>Methanobacteriati</taxon>
        <taxon>Methanobacteriota</taxon>
        <taxon>Methanomada group</taxon>
        <taxon>Methanobacteria</taxon>
        <taxon>Methanobacteriales</taxon>
        <taxon>Methanobacteriaceae</taxon>
        <taxon>Methanobrevibacter</taxon>
    </lineage>
</organism>
<dbReference type="EMBL" id="JXMW01000028">
    <property type="protein sequence ID" value="OQD58128.1"/>
    <property type="molecule type" value="Genomic_DNA"/>
</dbReference>
<comment type="function">
    <text evidence="3">Catalyzes the cyclization of 5-formylamidoimidazole-4-carboxamide ribonucleotide to IMP.</text>
</comment>
<gene>
    <name evidence="3 6" type="primary">purO</name>
    <name evidence="6" type="ORF">MBBAR_28c00140</name>
</gene>
<dbReference type="RefSeq" id="WP_080460997.1">
    <property type="nucleotide sequence ID" value="NZ_JXMW01000028.1"/>
</dbReference>
<evidence type="ECO:0000256" key="3">
    <source>
        <dbReference type="HAMAP-Rule" id="MF_00705"/>
    </source>
</evidence>
<dbReference type="PIRSF" id="PIRSF004866">
    <property type="entry name" value="IMP_cclhdr_arch"/>
    <property type="match status" value="1"/>
</dbReference>
<dbReference type="Proteomes" id="UP000191661">
    <property type="component" value="Unassembled WGS sequence"/>
</dbReference>
<dbReference type="InterPro" id="IPR010191">
    <property type="entry name" value="IMP_cyclohydrolase"/>
</dbReference>
<evidence type="ECO:0000259" key="5">
    <source>
        <dbReference type="Pfam" id="PF07826"/>
    </source>
</evidence>
<evidence type="ECO:0000256" key="4">
    <source>
        <dbReference type="NCBIfam" id="TIGR01922"/>
    </source>
</evidence>
<evidence type="ECO:0000256" key="1">
    <source>
        <dbReference type="ARBA" id="ARBA00022755"/>
    </source>
</evidence>
<dbReference type="NCBIfam" id="NF003167">
    <property type="entry name" value="PRK04151.1"/>
    <property type="match status" value="1"/>
</dbReference>
<keyword evidence="1 3" id="KW-0658">Purine biosynthesis</keyword>
<protein>
    <recommendedName>
        <fullName evidence="3 4">IMP cyclohydrolase</fullName>
        <ecNumber evidence="3 4">3.5.4.10</ecNumber>
    </recommendedName>
    <alternativeName>
        <fullName evidence="3">IMP synthase</fullName>
    </alternativeName>
    <alternativeName>
        <fullName evidence="3">Inosinicase</fullName>
    </alternativeName>
</protein>
<dbReference type="HAMAP" id="MF_00705">
    <property type="entry name" value="IMP_cyclohydrol"/>
    <property type="match status" value="1"/>
</dbReference>
<evidence type="ECO:0000313" key="7">
    <source>
        <dbReference type="Proteomes" id="UP000191661"/>
    </source>
</evidence>
<dbReference type="UniPathway" id="UPA00074">
    <property type="reaction ID" value="UER00135"/>
</dbReference>
<comment type="catalytic activity">
    <reaction evidence="3">
        <text>IMP + H2O = 5-formamido-1-(5-phospho-D-ribosyl)imidazole-4-carboxamide</text>
        <dbReference type="Rhea" id="RHEA:18445"/>
        <dbReference type="ChEBI" id="CHEBI:15377"/>
        <dbReference type="ChEBI" id="CHEBI:58053"/>
        <dbReference type="ChEBI" id="CHEBI:58467"/>
        <dbReference type="EC" id="3.5.4.10"/>
    </reaction>
</comment>